<reference evidence="1 2" key="1">
    <citation type="submission" date="2019-06" db="EMBL/GenBank/DDBJ databases">
        <authorList>
            <person name="Meng X."/>
        </authorList>
    </citation>
    <scope>NUCLEOTIDE SEQUENCE [LARGE SCALE GENOMIC DNA]</scope>
    <source>
        <strain evidence="1 2">M625</strain>
    </source>
</reference>
<sequence length="160" mass="18896">MNKKIINSSYLKNDPKHDKFLQNLAKQITLECFRNSYLEDLHKGVSPYTKTGDYSDVKIITPKGEISWNELSRINNEEMQRLIVEVVDRVFTAIDNLTYPSFSKELRGFINKNEIAPEWVTPKLITNDIFKDEDLYWENRVASAKEHQKNFRKRILDNLK</sequence>
<proteinExistence type="predicted"/>
<comment type="caution">
    <text evidence="1">The sequence shown here is derived from an EMBL/GenBank/DDBJ whole genome shotgun (WGS) entry which is preliminary data.</text>
</comment>
<organism evidence="1 2">
    <name type="scientific">Aquimarina algicola</name>
    <dbReference type="NCBI Taxonomy" id="2589995"/>
    <lineage>
        <taxon>Bacteria</taxon>
        <taxon>Pseudomonadati</taxon>
        <taxon>Bacteroidota</taxon>
        <taxon>Flavobacteriia</taxon>
        <taxon>Flavobacteriales</taxon>
        <taxon>Flavobacteriaceae</taxon>
        <taxon>Aquimarina</taxon>
    </lineage>
</organism>
<dbReference type="Proteomes" id="UP000315540">
    <property type="component" value="Unassembled WGS sequence"/>
</dbReference>
<protein>
    <submittedName>
        <fullName evidence="1">Uncharacterized protein</fullName>
    </submittedName>
</protein>
<gene>
    <name evidence="1" type="ORF">FHK87_05715</name>
</gene>
<evidence type="ECO:0000313" key="1">
    <source>
        <dbReference type="EMBL" id="TPN87087.1"/>
    </source>
</evidence>
<dbReference type="RefSeq" id="WP_140591225.1">
    <property type="nucleotide sequence ID" value="NZ_VFWZ01000002.1"/>
</dbReference>
<name>A0A504J8A5_9FLAO</name>
<dbReference type="AlphaFoldDB" id="A0A504J8A5"/>
<accession>A0A504J8A5</accession>
<dbReference type="OrthoDB" id="1921697at2"/>
<evidence type="ECO:0000313" key="2">
    <source>
        <dbReference type="Proteomes" id="UP000315540"/>
    </source>
</evidence>
<keyword evidence="2" id="KW-1185">Reference proteome</keyword>
<dbReference type="EMBL" id="VFWZ01000002">
    <property type="protein sequence ID" value="TPN87087.1"/>
    <property type="molecule type" value="Genomic_DNA"/>
</dbReference>